<evidence type="ECO:0000256" key="6">
    <source>
        <dbReference type="ARBA" id="ARBA00023125"/>
    </source>
</evidence>
<dbReference type="InterPro" id="IPR020449">
    <property type="entry name" value="Tscrpt_reg_AraC-type_HTH"/>
</dbReference>
<proteinExistence type="predicted"/>
<keyword evidence="3 8" id="KW-0597">Phosphoprotein</keyword>
<evidence type="ECO:0000256" key="3">
    <source>
        <dbReference type="ARBA" id="ARBA00022553"/>
    </source>
</evidence>
<dbReference type="InterPro" id="IPR009057">
    <property type="entry name" value="Homeodomain-like_sf"/>
</dbReference>
<feature type="domain" description="Response regulatory" evidence="10">
    <location>
        <begin position="3"/>
        <end position="120"/>
    </location>
</feature>
<evidence type="ECO:0000256" key="4">
    <source>
        <dbReference type="ARBA" id="ARBA00023012"/>
    </source>
</evidence>
<feature type="modified residue" description="4-aspartylphosphate" evidence="8">
    <location>
        <position position="55"/>
    </location>
</feature>
<dbReference type="EMBL" id="JBHTAI010000003">
    <property type="protein sequence ID" value="MFC7148024.1"/>
    <property type="molecule type" value="Genomic_DNA"/>
</dbReference>
<dbReference type="RefSeq" id="WP_378047329.1">
    <property type="nucleotide sequence ID" value="NZ_JBHMDN010000013.1"/>
</dbReference>
<dbReference type="SMART" id="SM00342">
    <property type="entry name" value="HTH_ARAC"/>
    <property type="match status" value="1"/>
</dbReference>
<keyword evidence="7" id="KW-0804">Transcription</keyword>
<reference evidence="12" key="1">
    <citation type="journal article" date="2019" name="Int. J. Syst. Evol. Microbiol.">
        <title>The Global Catalogue of Microorganisms (GCM) 10K type strain sequencing project: providing services to taxonomists for standard genome sequencing and annotation.</title>
        <authorList>
            <consortium name="The Broad Institute Genomics Platform"/>
            <consortium name="The Broad Institute Genome Sequencing Center for Infectious Disease"/>
            <person name="Wu L."/>
            <person name="Ma J."/>
        </authorList>
    </citation>
    <scope>NUCLEOTIDE SEQUENCE [LARGE SCALE GENOMIC DNA]</scope>
    <source>
        <strain evidence="12">KCTC 12907</strain>
    </source>
</reference>
<organism evidence="11 12">
    <name type="scientific">Cohnella cellulosilytica</name>
    <dbReference type="NCBI Taxonomy" id="986710"/>
    <lineage>
        <taxon>Bacteria</taxon>
        <taxon>Bacillati</taxon>
        <taxon>Bacillota</taxon>
        <taxon>Bacilli</taxon>
        <taxon>Bacillales</taxon>
        <taxon>Paenibacillaceae</taxon>
        <taxon>Cohnella</taxon>
    </lineage>
</organism>
<keyword evidence="12" id="KW-1185">Reference proteome</keyword>
<comment type="caution">
    <text evidence="11">The sequence shown here is derived from an EMBL/GenBank/DDBJ whole genome shotgun (WGS) entry which is preliminary data.</text>
</comment>
<dbReference type="PRINTS" id="PR00032">
    <property type="entry name" value="HTHARAC"/>
</dbReference>
<dbReference type="Pfam" id="PF12833">
    <property type="entry name" value="HTH_18"/>
    <property type="match status" value="1"/>
</dbReference>
<dbReference type="PANTHER" id="PTHR42713:SF3">
    <property type="entry name" value="TRANSCRIPTIONAL REGULATORY PROTEIN HPTR"/>
    <property type="match status" value="1"/>
</dbReference>
<dbReference type="InterPro" id="IPR011006">
    <property type="entry name" value="CheY-like_superfamily"/>
</dbReference>
<dbReference type="Gene3D" id="3.40.50.2300">
    <property type="match status" value="1"/>
</dbReference>
<sequence length="247" mass="28126">MIKAIFADDEILTLEMLELVIDWRKLGIEIAGKAANGLDAMELIERENPDLVLTDILMPHMDGIELIRRLSRSHPHIKVIILSAYGEFQYAQEAIRCGAIGYLVKPIDELELEELIKHSVLGSQKVETSGGISHDNSNELVRNAKAYIHDNFNRQISLDAISNHVLMSKNYLSSLFKRETGINLWDYVTLVRIEHAKKLLSSSRMKNYEISARIGYENPSYFTKMFKKATGMLPQEYQNSVKEKGES</sequence>
<evidence type="ECO:0000313" key="11">
    <source>
        <dbReference type="EMBL" id="MFC7148024.1"/>
    </source>
</evidence>
<evidence type="ECO:0000256" key="7">
    <source>
        <dbReference type="ARBA" id="ARBA00023163"/>
    </source>
</evidence>
<name>A0ABW2F7I1_9BACL</name>
<dbReference type="Proteomes" id="UP001596378">
    <property type="component" value="Unassembled WGS sequence"/>
</dbReference>
<gene>
    <name evidence="11" type="ORF">ACFQMJ_05695</name>
</gene>
<evidence type="ECO:0000256" key="5">
    <source>
        <dbReference type="ARBA" id="ARBA00023015"/>
    </source>
</evidence>
<keyword evidence="4" id="KW-0902">Two-component regulatory system</keyword>
<comment type="subcellular location">
    <subcellularLocation>
        <location evidence="1">Cytoplasm</location>
    </subcellularLocation>
</comment>
<dbReference type="SMART" id="SM00448">
    <property type="entry name" value="REC"/>
    <property type="match status" value="1"/>
</dbReference>
<evidence type="ECO:0000259" key="10">
    <source>
        <dbReference type="PROSITE" id="PS50110"/>
    </source>
</evidence>
<dbReference type="Pfam" id="PF00072">
    <property type="entry name" value="Response_reg"/>
    <property type="match status" value="1"/>
</dbReference>
<evidence type="ECO:0000256" key="1">
    <source>
        <dbReference type="ARBA" id="ARBA00004496"/>
    </source>
</evidence>
<dbReference type="CDD" id="cd17536">
    <property type="entry name" value="REC_YesN-like"/>
    <property type="match status" value="1"/>
</dbReference>
<dbReference type="PROSITE" id="PS01124">
    <property type="entry name" value="HTH_ARAC_FAMILY_2"/>
    <property type="match status" value="1"/>
</dbReference>
<dbReference type="InterPro" id="IPR001789">
    <property type="entry name" value="Sig_transdc_resp-reg_receiver"/>
</dbReference>
<dbReference type="InterPro" id="IPR051552">
    <property type="entry name" value="HptR"/>
</dbReference>
<evidence type="ECO:0000256" key="8">
    <source>
        <dbReference type="PROSITE-ProRule" id="PRU00169"/>
    </source>
</evidence>
<dbReference type="SUPFAM" id="SSF46689">
    <property type="entry name" value="Homeodomain-like"/>
    <property type="match status" value="2"/>
</dbReference>
<accession>A0ABW2F7I1</accession>
<dbReference type="PROSITE" id="PS50110">
    <property type="entry name" value="RESPONSE_REGULATORY"/>
    <property type="match status" value="1"/>
</dbReference>
<protein>
    <submittedName>
        <fullName evidence="11">Response regulator</fullName>
    </submittedName>
</protein>
<dbReference type="PANTHER" id="PTHR42713">
    <property type="entry name" value="HISTIDINE KINASE-RELATED"/>
    <property type="match status" value="1"/>
</dbReference>
<keyword evidence="2" id="KW-0963">Cytoplasm</keyword>
<dbReference type="Gene3D" id="1.10.10.60">
    <property type="entry name" value="Homeodomain-like"/>
    <property type="match status" value="2"/>
</dbReference>
<dbReference type="SUPFAM" id="SSF52172">
    <property type="entry name" value="CheY-like"/>
    <property type="match status" value="1"/>
</dbReference>
<evidence type="ECO:0000256" key="2">
    <source>
        <dbReference type="ARBA" id="ARBA00022490"/>
    </source>
</evidence>
<feature type="domain" description="HTH araC/xylS-type" evidence="9">
    <location>
        <begin position="142"/>
        <end position="240"/>
    </location>
</feature>
<keyword evidence="6" id="KW-0238">DNA-binding</keyword>
<dbReference type="InterPro" id="IPR018060">
    <property type="entry name" value="HTH_AraC"/>
</dbReference>
<evidence type="ECO:0000313" key="12">
    <source>
        <dbReference type="Proteomes" id="UP001596378"/>
    </source>
</evidence>
<evidence type="ECO:0000259" key="9">
    <source>
        <dbReference type="PROSITE" id="PS01124"/>
    </source>
</evidence>
<keyword evidence="5" id="KW-0805">Transcription regulation</keyword>